<dbReference type="InParanoid" id="E5AF01"/>
<reference evidence="2" key="1">
    <citation type="journal article" date="2011" name="Nat. Commun.">
        <title>Effector diversification within compartments of the Leptosphaeria maculans genome affected by Repeat-Induced Point mutations.</title>
        <authorList>
            <person name="Rouxel T."/>
            <person name="Grandaubert J."/>
            <person name="Hane J.K."/>
            <person name="Hoede C."/>
            <person name="van de Wouw A.P."/>
            <person name="Couloux A."/>
            <person name="Dominguez V."/>
            <person name="Anthouard V."/>
            <person name="Bally P."/>
            <person name="Bourras S."/>
            <person name="Cozijnsen A.J."/>
            <person name="Ciuffetti L.M."/>
            <person name="Degrave A."/>
            <person name="Dilmaghani A."/>
            <person name="Duret L."/>
            <person name="Fudal I."/>
            <person name="Goodwin S.B."/>
            <person name="Gout L."/>
            <person name="Glaser N."/>
            <person name="Linglin J."/>
            <person name="Kema G.H.J."/>
            <person name="Lapalu N."/>
            <person name="Lawrence C.B."/>
            <person name="May K."/>
            <person name="Meyer M."/>
            <person name="Ollivier B."/>
            <person name="Poulain J."/>
            <person name="Schoch C.L."/>
            <person name="Simon A."/>
            <person name="Spatafora J.W."/>
            <person name="Stachowiak A."/>
            <person name="Turgeon B.G."/>
            <person name="Tyler B.M."/>
            <person name="Vincent D."/>
            <person name="Weissenbach J."/>
            <person name="Amselem J."/>
            <person name="Quesneville H."/>
            <person name="Oliver R.P."/>
            <person name="Wincker P."/>
            <person name="Balesdent M.-H."/>
            <person name="Howlett B.J."/>
        </authorList>
    </citation>
    <scope>NUCLEOTIDE SEQUENCE [LARGE SCALE GENOMIC DNA]</scope>
    <source>
        <strain evidence="2">JN3 / isolate v23.1.3 / race Av1-4-5-6-7-8</strain>
    </source>
</reference>
<name>E5AF01_LEPMJ</name>
<protein>
    <submittedName>
        <fullName evidence="1">Predicted protein</fullName>
    </submittedName>
</protein>
<accession>E5AF01</accession>
<sequence length="74" mass="8512">MVTMIKGTCMGWKGESSLHGDEVAQRVTKDACLIQGIAVYRIRDICRRHNMPRIRIMSMSMSMTMSMNRNMSKE</sequence>
<evidence type="ECO:0000313" key="1">
    <source>
        <dbReference type="EMBL" id="CBY01790.1"/>
    </source>
</evidence>
<dbReference type="Proteomes" id="UP000002668">
    <property type="component" value="Genome"/>
</dbReference>
<dbReference type="AlphaFoldDB" id="E5AF01"/>
<evidence type="ECO:0000313" key="2">
    <source>
        <dbReference type="Proteomes" id="UP000002668"/>
    </source>
</evidence>
<dbReference type="EMBL" id="FP929139">
    <property type="protein sequence ID" value="CBY01790.1"/>
    <property type="molecule type" value="Genomic_DNA"/>
</dbReference>
<dbReference type="HOGENOM" id="CLU_2688274_0_0_1"/>
<organism evidence="1 2">
    <name type="scientific">Leptosphaeria maculans (strain JN3 / isolate v23.1.3 / race Av1-4-5-6-7-8)</name>
    <name type="common">Blackleg fungus</name>
    <name type="synonym">Phoma lingam</name>
    <dbReference type="NCBI Taxonomy" id="985895"/>
    <lineage>
        <taxon>Eukaryota</taxon>
        <taxon>Fungi</taxon>
        <taxon>Dikarya</taxon>
        <taxon>Ascomycota</taxon>
        <taxon>Pezizomycotina</taxon>
        <taxon>Dothideomycetes</taxon>
        <taxon>Pleosporomycetidae</taxon>
        <taxon>Pleosporales</taxon>
        <taxon>Pleosporineae</taxon>
        <taxon>Leptosphaeriaceae</taxon>
        <taxon>Plenodomus</taxon>
        <taxon>Plenodomus lingam/Leptosphaeria maculans species complex</taxon>
    </lineage>
</organism>
<proteinExistence type="predicted"/>
<dbReference type="VEuPathDB" id="FungiDB:LEMA_uP005770.1"/>
<gene>
    <name evidence="1" type="ORF">LEMA_uP005770.1</name>
</gene>
<keyword evidence="2" id="KW-1185">Reference proteome</keyword>